<dbReference type="Pfam" id="PF14214">
    <property type="entry name" value="Helitron_like_N"/>
    <property type="match status" value="1"/>
</dbReference>
<dbReference type="PANTHER" id="PTHR45786">
    <property type="entry name" value="DNA BINDING PROTEIN-LIKE"/>
    <property type="match status" value="1"/>
</dbReference>
<dbReference type="Proteomes" id="UP000499080">
    <property type="component" value="Unassembled WGS sequence"/>
</dbReference>
<gene>
    <name evidence="2" type="ORF">AVEN_184183_1</name>
</gene>
<dbReference type="PANTHER" id="PTHR45786:SF74">
    <property type="entry name" value="ATP-DEPENDENT DNA HELICASE"/>
    <property type="match status" value="1"/>
</dbReference>
<feature type="domain" description="Helitron helicase-like" evidence="1">
    <location>
        <begin position="163"/>
        <end position="334"/>
    </location>
</feature>
<dbReference type="InterPro" id="IPR025476">
    <property type="entry name" value="Helitron_helicase-like"/>
</dbReference>
<dbReference type="AlphaFoldDB" id="A0A4Y2VZY9"/>
<reference evidence="2 3" key="1">
    <citation type="journal article" date="2019" name="Sci. Rep.">
        <title>Orb-weaving spider Araneus ventricosus genome elucidates the spidroin gene catalogue.</title>
        <authorList>
            <person name="Kono N."/>
            <person name="Nakamura H."/>
            <person name="Ohtoshi R."/>
            <person name="Moran D.A.P."/>
            <person name="Shinohara A."/>
            <person name="Yoshida Y."/>
            <person name="Fujiwara M."/>
            <person name="Mori M."/>
            <person name="Tomita M."/>
            <person name="Arakawa K."/>
        </authorList>
    </citation>
    <scope>NUCLEOTIDE SEQUENCE [LARGE SCALE GENOMIC DNA]</scope>
</reference>
<evidence type="ECO:0000313" key="3">
    <source>
        <dbReference type="Proteomes" id="UP000499080"/>
    </source>
</evidence>
<proteinExistence type="predicted"/>
<evidence type="ECO:0000313" key="2">
    <source>
        <dbReference type="EMBL" id="GBO29327.1"/>
    </source>
</evidence>
<protein>
    <recommendedName>
        <fullName evidence="1">Helitron helicase-like domain-containing protein</fullName>
    </recommendedName>
</protein>
<dbReference type="OrthoDB" id="6433866at2759"/>
<dbReference type="EMBL" id="BGPR01052503">
    <property type="protein sequence ID" value="GBO29327.1"/>
    <property type="molecule type" value="Genomic_DNA"/>
</dbReference>
<keyword evidence="3" id="KW-1185">Reference proteome</keyword>
<sequence>MPTLRIDSSQATEIRVNHPANEQCHIRILVQIESFFRQHNRLSDTYRMLREVESRVIAESNEEGEDVVVVYMVFRRDRHSDQRRYNASTANGIAMVFVNSYGEPPLERGIRVHPLNPENPQQPFININILIPNLDPMAYPILFPYGEPCWQPNWRSFTAVIDDFNQIIIAGKLRQQWIVDSYFQIEANNLNFIRTHQQQLRTELYQGLADHLENVAQNASVKAGISVLLPSSFEGSPRNMRVRCAEAMSIFAKYGALDLFITFTANPKWPEITENLRPSEQTTDHPDLLARVLNLKLKSLIDDLTVHGAVVKSIAHVYTIEFEKRVLPHTHILIVLRADYKFSTSERKDKFVFAEIPSSIENLRLHEIVTKCLMHAPCGIDNSGAPCMEADQCKKIFPKEFQTETAMNVSGYPLYRRRPGGTAFVRGREMANIFVVPYNPYLLKYNAHINVEAFTSLRAVKYIYNYIYKGFDCANMVLPAGQV</sequence>
<evidence type="ECO:0000259" key="1">
    <source>
        <dbReference type="Pfam" id="PF14214"/>
    </source>
</evidence>
<name>A0A4Y2VZY9_ARAVE</name>
<comment type="caution">
    <text evidence="2">The sequence shown here is derived from an EMBL/GenBank/DDBJ whole genome shotgun (WGS) entry which is preliminary data.</text>
</comment>
<organism evidence="2 3">
    <name type="scientific">Araneus ventricosus</name>
    <name type="common">Orbweaver spider</name>
    <name type="synonym">Epeira ventricosa</name>
    <dbReference type="NCBI Taxonomy" id="182803"/>
    <lineage>
        <taxon>Eukaryota</taxon>
        <taxon>Metazoa</taxon>
        <taxon>Ecdysozoa</taxon>
        <taxon>Arthropoda</taxon>
        <taxon>Chelicerata</taxon>
        <taxon>Arachnida</taxon>
        <taxon>Araneae</taxon>
        <taxon>Araneomorphae</taxon>
        <taxon>Entelegynae</taxon>
        <taxon>Araneoidea</taxon>
        <taxon>Araneidae</taxon>
        <taxon>Araneus</taxon>
    </lineage>
</organism>
<accession>A0A4Y2VZY9</accession>